<keyword evidence="1" id="KW-1133">Transmembrane helix</keyword>
<keyword evidence="1" id="KW-0812">Transmembrane</keyword>
<comment type="caution">
    <text evidence="2">The sequence shown here is derived from an EMBL/GenBank/DDBJ whole genome shotgun (WGS) entry which is preliminary data.</text>
</comment>
<protein>
    <submittedName>
        <fullName evidence="2">Uncharacterized protein</fullName>
    </submittedName>
</protein>
<evidence type="ECO:0000256" key="1">
    <source>
        <dbReference type="SAM" id="Phobius"/>
    </source>
</evidence>
<evidence type="ECO:0000313" key="2">
    <source>
        <dbReference type="EMBL" id="GGN62447.1"/>
    </source>
</evidence>
<sequence length="51" mass="5753">MKTLGNGVIRFFLANLTVIVVIAMLPVFLVTDQVPFYNSLMDYLFNNKSAL</sequence>
<keyword evidence="3" id="KW-1185">Reference proteome</keyword>
<accession>A0A917Y2G4</accession>
<reference evidence="2" key="1">
    <citation type="journal article" date="2014" name="Int. J. Syst. Evol. Microbiol.">
        <title>Complete genome sequence of Corynebacterium casei LMG S-19264T (=DSM 44701T), isolated from a smear-ripened cheese.</title>
        <authorList>
            <consortium name="US DOE Joint Genome Institute (JGI-PGF)"/>
            <person name="Walter F."/>
            <person name="Albersmeier A."/>
            <person name="Kalinowski J."/>
            <person name="Ruckert C."/>
        </authorList>
    </citation>
    <scope>NUCLEOTIDE SEQUENCE</scope>
    <source>
        <strain evidence="2">JCM 17251</strain>
    </source>
</reference>
<keyword evidence="1" id="KW-0472">Membrane</keyword>
<proteinExistence type="predicted"/>
<dbReference type="AlphaFoldDB" id="A0A917Y2G4"/>
<name>A0A917Y2G4_9BACI</name>
<feature type="transmembrane region" description="Helical" evidence="1">
    <location>
        <begin position="12"/>
        <end position="31"/>
    </location>
</feature>
<gene>
    <name evidence="2" type="ORF">GCM10007971_28400</name>
</gene>
<dbReference type="EMBL" id="BMOS01000023">
    <property type="protein sequence ID" value="GGN62447.1"/>
    <property type="molecule type" value="Genomic_DNA"/>
</dbReference>
<evidence type="ECO:0000313" key="3">
    <source>
        <dbReference type="Proteomes" id="UP000624041"/>
    </source>
</evidence>
<organism evidence="2 3">
    <name type="scientific">Oceanobacillus indicireducens</name>
    <dbReference type="NCBI Taxonomy" id="1004261"/>
    <lineage>
        <taxon>Bacteria</taxon>
        <taxon>Bacillati</taxon>
        <taxon>Bacillota</taxon>
        <taxon>Bacilli</taxon>
        <taxon>Bacillales</taxon>
        <taxon>Bacillaceae</taxon>
        <taxon>Oceanobacillus</taxon>
    </lineage>
</organism>
<dbReference type="Proteomes" id="UP000624041">
    <property type="component" value="Unassembled WGS sequence"/>
</dbReference>
<reference evidence="2" key="2">
    <citation type="submission" date="2020-09" db="EMBL/GenBank/DDBJ databases">
        <authorList>
            <person name="Sun Q."/>
            <person name="Ohkuma M."/>
        </authorList>
    </citation>
    <scope>NUCLEOTIDE SEQUENCE</scope>
    <source>
        <strain evidence="2">JCM 17251</strain>
    </source>
</reference>